<reference evidence="1 2" key="1">
    <citation type="submission" date="2018-11" db="EMBL/GenBank/DDBJ databases">
        <title>Rufibacter latericius sp. nov., isolated from water in Baiyang Lake.</title>
        <authorList>
            <person name="Yang Y."/>
        </authorList>
    </citation>
    <scope>NUCLEOTIDE SEQUENCE [LARGE SCALE GENOMIC DNA]</scope>
    <source>
        <strain evidence="1 2">R-22-1c-1</strain>
    </source>
</reference>
<evidence type="ECO:0000313" key="2">
    <source>
        <dbReference type="Proteomes" id="UP000272117"/>
    </source>
</evidence>
<name>A0A3M9MJW9_9BACT</name>
<keyword evidence="2" id="KW-1185">Reference proteome</keyword>
<gene>
    <name evidence="1" type="ORF">EFB08_13480</name>
</gene>
<protein>
    <submittedName>
        <fullName evidence="1">Uncharacterized protein</fullName>
    </submittedName>
</protein>
<organism evidence="1 2">
    <name type="scientific">Rufibacter latericius</name>
    <dbReference type="NCBI Taxonomy" id="2487040"/>
    <lineage>
        <taxon>Bacteria</taxon>
        <taxon>Pseudomonadati</taxon>
        <taxon>Bacteroidota</taxon>
        <taxon>Cytophagia</taxon>
        <taxon>Cytophagales</taxon>
        <taxon>Hymenobacteraceae</taxon>
        <taxon>Rufibacter</taxon>
    </lineage>
</organism>
<proteinExistence type="predicted"/>
<sequence>MFFDIVLKLKMKQVHLPALWIDPGYRLLQSLSPSESARPTTCSIPPDFRDLKKSVKILRCSLAGIRFGKDGTPRLAGNLYFCEMKMTAVLRLF</sequence>
<dbReference type="AlphaFoldDB" id="A0A3M9MJW9"/>
<dbReference type="Proteomes" id="UP000272117">
    <property type="component" value="Unassembled WGS sequence"/>
</dbReference>
<dbReference type="EMBL" id="RJJD01000008">
    <property type="protein sequence ID" value="RNI25852.1"/>
    <property type="molecule type" value="Genomic_DNA"/>
</dbReference>
<evidence type="ECO:0000313" key="1">
    <source>
        <dbReference type="EMBL" id="RNI25852.1"/>
    </source>
</evidence>
<accession>A0A3M9MJW9</accession>
<comment type="caution">
    <text evidence="1">The sequence shown here is derived from an EMBL/GenBank/DDBJ whole genome shotgun (WGS) entry which is preliminary data.</text>
</comment>